<evidence type="ECO:0000256" key="1">
    <source>
        <dbReference type="SAM" id="Phobius"/>
    </source>
</evidence>
<keyword evidence="1" id="KW-0472">Membrane</keyword>
<sequence>MSPNRYVFIDKERDVHLITPSTVCNIVTDAPTLNDAIKALLEATPPKTIKGVFVLSYVNFNSCRRSVEALQKAGYNNIESIDLTSLARSSNIYKVPLQCVVGEVVFTVTGHEVFSLEHFIRPLRKCEKGWQILKQCFDPVNALVEHPSVRNVVFYKDAIASDKAELRQQFPRCKLHPSRMIHPDFKFTFVRNRINGGNLKGCEVLPFCCYNFLIKFGDQSEMISFAEQVPPFTITKEIYIGNVPSVKTYAYEYLQPEPTATLVRWFNFKGKGFRTVSITVSVDKTLLPTVTLKTIATSESAKVGVIQAISSIMQMYGMFVVTTQYRNQEPTMSFFPTLEGVISHLKKLPDASPVFYVYSEADDVGDVRSFRETCHKAGSSNVKFINYETISLSFVLSTAGVSVEAGKMLAVLYANVFLIIEKVEDRLRVCKTVGTSVAEVKDCKVDTYVVADLGNDFPKSILDELRETVPTQKLSVLTEEKKHNLTPFTSSLLWSVVDSEKTDLDGYMFNDVCDFDFNLKWESGTHKICTKWKEMPFTETVTVNLNSSTSLEVIVDRYEEVDVFKLVFPRGTSEVRVTIHVETLCDIKVNGIECLHTPAESAQNNVAQFACIIVFMAIFLYYFL</sequence>
<organism evidence="2 3">
    <name type="scientific">Panagrellus redivivus</name>
    <name type="common">Microworm</name>
    <dbReference type="NCBI Taxonomy" id="6233"/>
    <lineage>
        <taxon>Eukaryota</taxon>
        <taxon>Metazoa</taxon>
        <taxon>Ecdysozoa</taxon>
        <taxon>Nematoda</taxon>
        <taxon>Chromadorea</taxon>
        <taxon>Rhabditida</taxon>
        <taxon>Tylenchina</taxon>
        <taxon>Panagrolaimomorpha</taxon>
        <taxon>Panagrolaimoidea</taxon>
        <taxon>Panagrolaimidae</taxon>
        <taxon>Panagrellus</taxon>
    </lineage>
</organism>
<dbReference type="Proteomes" id="UP000492821">
    <property type="component" value="Unassembled WGS sequence"/>
</dbReference>
<evidence type="ECO:0000313" key="2">
    <source>
        <dbReference type="Proteomes" id="UP000492821"/>
    </source>
</evidence>
<protein>
    <submittedName>
        <fullName evidence="3">ATP-dependent DNA helicase</fullName>
    </submittedName>
</protein>
<feature type="transmembrane region" description="Helical" evidence="1">
    <location>
        <begin position="606"/>
        <end position="623"/>
    </location>
</feature>
<proteinExistence type="predicted"/>
<name>A0A7E4ZYC0_PANRE</name>
<evidence type="ECO:0000313" key="3">
    <source>
        <dbReference type="WBParaSite" id="Pan_g3304.t1"/>
    </source>
</evidence>
<keyword evidence="2" id="KW-1185">Reference proteome</keyword>
<reference evidence="3" key="2">
    <citation type="submission" date="2020-10" db="UniProtKB">
        <authorList>
            <consortium name="WormBaseParasite"/>
        </authorList>
    </citation>
    <scope>IDENTIFICATION</scope>
</reference>
<accession>A0A7E4ZYC0</accession>
<dbReference type="AlphaFoldDB" id="A0A7E4ZYC0"/>
<keyword evidence="1" id="KW-0812">Transmembrane</keyword>
<reference evidence="2" key="1">
    <citation type="journal article" date="2013" name="Genetics">
        <title>The draft genome and transcriptome of Panagrellus redivivus are shaped by the harsh demands of a free-living lifestyle.</title>
        <authorList>
            <person name="Srinivasan J."/>
            <person name="Dillman A.R."/>
            <person name="Macchietto M.G."/>
            <person name="Heikkinen L."/>
            <person name="Lakso M."/>
            <person name="Fracchia K.M."/>
            <person name="Antoshechkin I."/>
            <person name="Mortazavi A."/>
            <person name="Wong G."/>
            <person name="Sternberg P.W."/>
        </authorList>
    </citation>
    <scope>NUCLEOTIDE SEQUENCE [LARGE SCALE GENOMIC DNA]</scope>
    <source>
        <strain evidence="2">MT8872</strain>
    </source>
</reference>
<dbReference type="WBParaSite" id="Pan_g3304.t1">
    <property type="protein sequence ID" value="Pan_g3304.t1"/>
    <property type="gene ID" value="Pan_g3304"/>
</dbReference>
<keyword evidence="1" id="KW-1133">Transmembrane helix</keyword>